<feature type="compositionally biased region" description="Acidic residues" evidence="1">
    <location>
        <begin position="324"/>
        <end position="333"/>
    </location>
</feature>
<proteinExistence type="predicted"/>
<dbReference type="Proteomes" id="UP000887578">
    <property type="component" value="Unplaced"/>
</dbReference>
<protein>
    <submittedName>
        <fullName evidence="3">Uncharacterized protein</fullName>
    </submittedName>
</protein>
<name>A0A914PG72_9BILA</name>
<feature type="region of interest" description="Disordered" evidence="1">
    <location>
        <begin position="319"/>
        <end position="346"/>
    </location>
</feature>
<reference evidence="3" key="1">
    <citation type="submission" date="2022-11" db="UniProtKB">
        <authorList>
            <consortium name="WormBaseParasite"/>
        </authorList>
    </citation>
    <scope>IDENTIFICATION</scope>
</reference>
<feature type="compositionally biased region" description="Low complexity" evidence="1">
    <location>
        <begin position="30"/>
        <end position="47"/>
    </location>
</feature>
<evidence type="ECO:0000313" key="3">
    <source>
        <dbReference type="WBParaSite" id="PDA_v2.g17266.t1"/>
    </source>
</evidence>
<dbReference type="AlphaFoldDB" id="A0A914PG72"/>
<evidence type="ECO:0000313" key="2">
    <source>
        <dbReference type="Proteomes" id="UP000887578"/>
    </source>
</evidence>
<keyword evidence="2" id="KW-1185">Reference proteome</keyword>
<accession>A0A914PG72</accession>
<evidence type="ECO:0000256" key="1">
    <source>
        <dbReference type="SAM" id="MobiDB-lite"/>
    </source>
</evidence>
<feature type="region of interest" description="Disordered" evidence="1">
    <location>
        <begin position="27"/>
        <end position="53"/>
    </location>
</feature>
<sequence>MAENNEPQDNLLSDAILDFLQKERDAIAAEQQQQQQQQQVPETVPEVVPTPEPEVPKQLQFFNKDLEIDLPENQSVPSILARLFRIRQNEFQLLRRNKIFKVHETEDKFVPALKAKGKYEVIKLQQRRISNGSQYQDCVEESDECTIILNNIQQKIPGGNVRKSQIAGLFNLQNSFRLIGQDGAILSHRNEFTLNPGATYHIIHSIQNVIKCPENEIIDQMPKEEFSLNRPMSHTAPYFISVLRILFTLSFTEDVVIFSDEITQETKASTLLCPSTLSTNAYQIAYGFNDLAKAIQNVVSKIAKKSYKKSYDCSSTAQKYEVVPENESEDEEEKPQNELFEDSNNSESPLKDIAKIIELHQKSITELEDFVQIVMKQMRANNPTVNSVKISLQIKSEQEKQKLQRKKLAKIDHQELQKICKIIQKNDEQICPTSGDLYAVSSNRDQQNHAFEIVEKILQDFGDECVYADIAKLLSYCLQVSHCSLMHWMFAFELFKAMEYDENAAAAGKVVVDHEQKQFAATQIYRCLKIWDTISLAVPFYVNLEENLNENVNDIWKIMKDKIIAAQYALEICYNNQKRAA</sequence>
<dbReference type="WBParaSite" id="PDA_v2.g17266.t1">
    <property type="protein sequence ID" value="PDA_v2.g17266.t1"/>
    <property type="gene ID" value="PDA_v2.g17266"/>
</dbReference>
<organism evidence="2 3">
    <name type="scientific">Panagrolaimus davidi</name>
    <dbReference type="NCBI Taxonomy" id="227884"/>
    <lineage>
        <taxon>Eukaryota</taxon>
        <taxon>Metazoa</taxon>
        <taxon>Ecdysozoa</taxon>
        <taxon>Nematoda</taxon>
        <taxon>Chromadorea</taxon>
        <taxon>Rhabditida</taxon>
        <taxon>Tylenchina</taxon>
        <taxon>Panagrolaimomorpha</taxon>
        <taxon>Panagrolaimoidea</taxon>
        <taxon>Panagrolaimidae</taxon>
        <taxon>Panagrolaimus</taxon>
    </lineage>
</organism>